<comment type="caution">
    <text evidence="1">The sequence shown here is derived from an EMBL/GenBank/DDBJ whole genome shotgun (WGS) entry which is preliminary data.</text>
</comment>
<protein>
    <submittedName>
        <fullName evidence="1">Uncharacterized protein</fullName>
    </submittedName>
</protein>
<proteinExistence type="predicted"/>
<organism evidence="1 2">
    <name type="scientific">Penicillium thymicola</name>
    <dbReference type="NCBI Taxonomy" id="293382"/>
    <lineage>
        <taxon>Eukaryota</taxon>
        <taxon>Fungi</taxon>
        <taxon>Dikarya</taxon>
        <taxon>Ascomycota</taxon>
        <taxon>Pezizomycotina</taxon>
        <taxon>Eurotiomycetes</taxon>
        <taxon>Eurotiomycetidae</taxon>
        <taxon>Eurotiales</taxon>
        <taxon>Aspergillaceae</taxon>
        <taxon>Penicillium</taxon>
    </lineage>
</organism>
<accession>A0AAI9TRE6</accession>
<name>A0AAI9TRE6_PENTH</name>
<evidence type="ECO:0000313" key="2">
    <source>
        <dbReference type="Proteomes" id="UP001227192"/>
    </source>
</evidence>
<dbReference type="AlphaFoldDB" id="A0AAI9TRE6"/>
<evidence type="ECO:0000313" key="1">
    <source>
        <dbReference type="EMBL" id="KAJ9491615.1"/>
    </source>
</evidence>
<reference evidence="1" key="2">
    <citation type="journal article" date="2016" name="Fungal Biol.">
        <title>Ochratoxin A production by Penicillium thymicola.</title>
        <authorList>
            <person name="Nguyen H.D.T."/>
            <person name="McMullin D.R."/>
            <person name="Ponomareva E."/>
            <person name="Riley R."/>
            <person name="Pomraning K.R."/>
            <person name="Baker S.E."/>
            <person name="Seifert K.A."/>
        </authorList>
    </citation>
    <scope>NUCLEOTIDE SEQUENCE</scope>
    <source>
        <strain evidence="1">DAOM 180753</strain>
    </source>
</reference>
<keyword evidence="2" id="KW-1185">Reference proteome</keyword>
<gene>
    <name evidence="1" type="ORF">VN97_g1613</name>
</gene>
<dbReference type="EMBL" id="LACB01000028">
    <property type="protein sequence ID" value="KAJ9491615.1"/>
    <property type="molecule type" value="Genomic_DNA"/>
</dbReference>
<sequence length="75" mass="8182">MSKNTEWYWGTAKYSPPKPLARSTSKVSDRTKIYSASLALGNIVKSPHKSSGIGTPHQAAKARWVWAICPPVDGL</sequence>
<dbReference type="Proteomes" id="UP001227192">
    <property type="component" value="Unassembled WGS sequence"/>
</dbReference>
<reference evidence="1" key="1">
    <citation type="submission" date="2015-06" db="EMBL/GenBank/DDBJ databases">
        <authorList>
            <person name="Nguyen H."/>
        </authorList>
    </citation>
    <scope>NUCLEOTIDE SEQUENCE</scope>
    <source>
        <strain evidence="1">DAOM 180753</strain>
    </source>
</reference>